<dbReference type="KEGG" id="ccu:Ccur_07920"/>
<dbReference type="SUPFAM" id="SSF52540">
    <property type="entry name" value="P-loop containing nucleoside triphosphate hydrolases"/>
    <property type="match status" value="1"/>
</dbReference>
<dbReference type="Gene3D" id="3.40.50.300">
    <property type="entry name" value="P-loop containing nucleotide triphosphate hydrolases"/>
    <property type="match status" value="1"/>
</dbReference>
<evidence type="ECO:0000259" key="1">
    <source>
        <dbReference type="Pfam" id="PF01656"/>
    </source>
</evidence>
<feature type="domain" description="CobQ/CobB/MinD/ParA nucleotide binding" evidence="1">
    <location>
        <begin position="43"/>
        <end position="193"/>
    </location>
</feature>
<dbReference type="Pfam" id="PF01656">
    <property type="entry name" value="CbiA"/>
    <property type="match status" value="1"/>
</dbReference>
<evidence type="ECO:0000313" key="3">
    <source>
        <dbReference type="Proteomes" id="UP000000954"/>
    </source>
</evidence>
<dbReference type="AlphaFoldDB" id="C7MNK6"/>
<gene>
    <name evidence="2" type="ordered locus">Ccur_07920</name>
</gene>
<dbReference type="RefSeq" id="WP_012803184.1">
    <property type="nucleotide sequence ID" value="NC_013170.1"/>
</dbReference>
<keyword evidence="3" id="KW-1185">Reference proteome</keyword>
<dbReference type="InterPro" id="IPR002586">
    <property type="entry name" value="CobQ/CobB/MinD/ParA_Nub-bd_dom"/>
</dbReference>
<dbReference type="OrthoDB" id="9779501at2"/>
<dbReference type="STRING" id="469378.Ccur_07920"/>
<dbReference type="eggNOG" id="COG0489">
    <property type="taxonomic scope" value="Bacteria"/>
</dbReference>
<proteinExistence type="predicted"/>
<sequence length="286" mass="30369">MSEVSLFNRAKKEMPEVDALAALPTLPTSLGNLPSIVVVCGYYGVGKTTFSLNLAIAAARAGRQVVLADLDVVNPYFRSSDSVEVLHTHSVDLIAPPFAGTSLDTPVVSGQVEAAIDAARMRPGGLLVLDAGGDDAGARVLGRLAASIARDSYEFFYVVNACREEHPDADAAVQMLQSLEEAARLQATGVISNAHLAGETTAAVIAEGERFARVVSTKLSLPLVTTTYPLEMLQESVLLAEQDTEMGVSGENYTDVSQKSDTVAGESRFGVRLYVKAPWDTPWGRV</sequence>
<dbReference type="Proteomes" id="UP000000954">
    <property type="component" value="Chromosome"/>
</dbReference>
<dbReference type="InterPro" id="IPR027417">
    <property type="entry name" value="P-loop_NTPase"/>
</dbReference>
<reference evidence="2 3" key="1">
    <citation type="journal article" date="2009" name="Stand. Genomic Sci.">
        <title>Complete genome sequence of Cryptobacterium curtum type strain (12-3).</title>
        <authorList>
            <person name="Mavrommatis K."/>
            <person name="Pukall R."/>
            <person name="Rohde C."/>
            <person name="Chen F."/>
            <person name="Sims D."/>
            <person name="Brettin T."/>
            <person name="Kuske C."/>
            <person name="Detter J.C."/>
            <person name="Han C."/>
            <person name="Lapidus A."/>
            <person name="Copeland A."/>
            <person name="Glavina Del Rio T."/>
            <person name="Nolan M."/>
            <person name="Lucas S."/>
            <person name="Tice H."/>
            <person name="Cheng J.F."/>
            <person name="Bruce D."/>
            <person name="Goodwin L."/>
            <person name="Pitluck S."/>
            <person name="Ovchinnikova G."/>
            <person name="Pati A."/>
            <person name="Ivanova N."/>
            <person name="Chen A."/>
            <person name="Palaniappan K."/>
            <person name="Chain P."/>
            <person name="D'haeseleer P."/>
            <person name="Goker M."/>
            <person name="Bristow J."/>
            <person name="Eisen J.A."/>
            <person name="Markowitz V."/>
            <person name="Hugenholtz P."/>
            <person name="Rohde M."/>
            <person name="Klenk H.P."/>
            <person name="Kyrpides N.C."/>
        </authorList>
    </citation>
    <scope>NUCLEOTIDE SEQUENCE [LARGE SCALE GENOMIC DNA]</scope>
    <source>
        <strain evidence="3">ATCC 700683 / DSM 15641 / 12-3</strain>
    </source>
</reference>
<protein>
    <recommendedName>
        <fullName evidence="1">CobQ/CobB/MinD/ParA nucleotide binding domain-containing protein</fullName>
    </recommendedName>
</protein>
<organism evidence="2 3">
    <name type="scientific">Cryptobacterium curtum (strain ATCC 700683 / DSM 15641 / CCUG 43107 / 12-3)</name>
    <dbReference type="NCBI Taxonomy" id="469378"/>
    <lineage>
        <taxon>Bacteria</taxon>
        <taxon>Bacillati</taxon>
        <taxon>Actinomycetota</taxon>
        <taxon>Coriobacteriia</taxon>
        <taxon>Eggerthellales</taxon>
        <taxon>Eggerthellaceae</taxon>
        <taxon>Cryptobacterium</taxon>
    </lineage>
</organism>
<accession>C7MNK6</accession>
<dbReference type="HOGENOM" id="CLU_084710_0_0_11"/>
<name>C7MNK6_CRYCD</name>
<evidence type="ECO:0000313" key="2">
    <source>
        <dbReference type="EMBL" id="ACU94496.1"/>
    </source>
</evidence>
<dbReference type="EMBL" id="CP001682">
    <property type="protein sequence ID" value="ACU94496.1"/>
    <property type="molecule type" value="Genomic_DNA"/>
</dbReference>